<evidence type="ECO:0000256" key="2">
    <source>
        <dbReference type="ARBA" id="ARBA00022737"/>
    </source>
</evidence>
<sequence length="148" mass="15825">IPRAKSTSRLFVPSNDSVVNGLDHNSSLGSPLTAQSSQVSCPRAHSVTDVTWSCADNVLATGSSNGAITLWEVGSAITQRRTLANPTPVHHLELSFNARLYLAQFEMSPTALVTVICLLQLKRMAHCPSGTLVNLVVHTLPSRDTPVP</sequence>
<dbReference type="PROSITE" id="PS50082">
    <property type="entry name" value="WD_REPEATS_2"/>
    <property type="match status" value="1"/>
</dbReference>
<dbReference type="AlphaFoldDB" id="A0A1S8WNL2"/>
<keyword evidence="2" id="KW-0677">Repeat</keyword>
<dbReference type="PROSITE" id="PS00678">
    <property type="entry name" value="WD_REPEATS_1"/>
    <property type="match status" value="1"/>
</dbReference>
<name>A0A1S8WNL2_OPIVI</name>
<protein>
    <submittedName>
        <fullName evidence="4">WD domain, G-beta repeat protein</fullName>
    </submittedName>
</protein>
<reference evidence="4 5" key="1">
    <citation type="submission" date="2015-03" db="EMBL/GenBank/DDBJ databases">
        <title>Draft genome of the nematode, Opisthorchis viverrini.</title>
        <authorList>
            <person name="Mitreva M."/>
        </authorList>
    </citation>
    <scope>NUCLEOTIDE SEQUENCE [LARGE SCALE GENOMIC DNA]</scope>
    <source>
        <strain evidence="4">Khon Kaen</strain>
    </source>
</reference>
<accession>A0A1S8WNL2</accession>
<evidence type="ECO:0000256" key="1">
    <source>
        <dbReference type="ARBA" id="ARBA00022574"/>
    </source>
</evidence>
<feature type="repeat" description="WD" evidence="3">
    <location>
        <begin position="47"/>
        <end position="81"/>
    </location>
</feature>
<feature type="non-terminal residue" evidence="4">
    <location>
        <position position="1"/>
    </location>
</feature>
<dbReference type="Proteomes" id="UP000243686">
    <property type="component" value="Unassembled WGS sequence"/>
</dbReference>
<keyword evidence="1 3" id="KW-0853">WD repeat</keyword>
<evidence type="ECO:0000313" key="4">
    <source>
        <dbReference type="EMBL" id="OON15967.1"/>
    </source>
</evidence>
<dbReference type="InterPro" id="IPR036322">
    <property type="entry name" value="WD40_repeat_dom_sf"/>
</dbReference>
<dbReference type="Gene3D" id="2.130.10.10">
    <property type="entry name" value="YVTN repeat-like/Quinoprotein amine dehydrogenase"/>
    <property type="match status" value="1"/>
</dbReference>
<proteinExistence type="predicted"/>
<gene>
    <name evidence="4" type="ORF">X801_08223</name>
</gene>
<evidence type="ECO:0000256" key="3">
    <source>
        <dbReference type="PROSITE-ProRule" id="PRU00221"/>
    </source>
</evidence>
<keyword evidence="5" id="KW-1185">Reference proteome</keyword>
<evidence type="ECO:0000313" key="5">
    <source>
        <dbReference type="Proteomes" id="UP000243686"/>
    </source>
</evidence>
<dbReference type="InterPro" id="IPR015943">
    <property type="entry name" value="WD40/YVTN_repeat-like_dom_sf"/>
</dbReference>
<organism evidence="4 5">
    <name type="scientific">Opisthorchis viverrini</name>
    <name type="common">Southeast Asian liver fluke</name>
    <dbReference type="NCBI Taxonomy" id="6198"/>
    <lineage>
        <taxon>Eukaryota</taxon>
        <taxon>Metazoa</taxon>
        <taxon>Spiralia</taxon>
        <taxon>Lophotrochozoa</taxon>
        <taxon>Platyhelminthes</taxon>
        <taxon>Trematoda</taxon>
        <taxon>Digenea</taxon>
        <taxon>Opisthorchiida</taxon>
        <taxon>Opisthorchiata</taxon>
        <taxon>Opisthorchiidae</taxon>
        <taxon>Opisthorchis</taxon>
    </lineage>
</organism>
<dbReference type="EMBL" id="KV899591">
    <property type="protein sequence ID" value="OON15967.1"/>
    <property type="molecule type" value="Genomic_DNA"/>
</dbReference>
<dbReference type="InterPro" id="IPR001680">
    <property type="entry name" value="WD40_rpt"/>
</dbReference>
<dbReference type="InterPro" id="IPR019775">
    <property type="entry name" value="WD40_repeat_CS"/>
</dbReference>
<dbReference type="SUPFAM" id="SSF50978">
    <property type="entry name" value="WD40 repeat-like"/>
    <property type="match status" value="1"/>
</dbReference>